<sequence>MHVERAPAKLTVSLRITGVRADGYHLIDAEMVTLDYGDVLEIGDGDDLEIVGPYAAGVPADDENLVRRALALTGRRASVRLNKQVPAGAGMGGGSADAAAILRWAGCSDPSVAVGLGADVAFCMVGGRARVRGVGEVVEPLPYVSRTFTLLVPPVPVSTPLVYRAWDELGGPAASDGSLNDLEAPALLVAPELGEWRDRLARVSGRRPQLAGSGGTWFVEGEFPGEGRIVARTVRALEVG</sequence>
<comment type="catalytic activity">
    <reaction evidence="6">
        <text>4-CDP-2-C-methyl-D-erythritol + ATP = 4-CDP-2-C-methyl-D-erythritol 2-phosphate + ADP + H(+)</text>
        <dbReference type="Rhea" id="RHEA:18437"/>
        <dbReference type="ChEBI" id="CHEBI:15378"/>
        <dbReference type="ChEBI" id="CHEBI:30616"/>
        <dbReference type="ChEBI" id="CHEBI:57823"/>
        <dbReference type="ChEBI" id="CHEBI:57919"/>
        <dbReference type="ChEBI" id="CHEBI:456216"/>
        <dbReference type="EC" id="2.7.1.148"/>
    </reaction>
</comment>
<protein>
    <recommendedName>
        <fullName evidence="1 6">4-diphosphocytidyl-2-C-methyl-D-erythritol kinase</fullName>
        <shortName evidence="6">CMK</shortName>
        <ecNumber evidence="6">2.7.1.148</ecNumber>
    </recommendedName>
    <alternativeName>
        <fullName evidence="6">4-(cytidine-5'-diphospho)-2-C-methyl-D-erythritol kinase</fullName>
    </alternativeName>
</protein>
<evidence type="ECO:0000256" key="1">
    <source>
        <dbReference type="ARBA" id="ARBA00017473"/>
    </source>
</evidence>
<dbReference type="SUPFAM" id="SSF55060">
    <property type="entry name" value="GHMP Kinase, C-terminal domain"/>
    <property type="match status" value="1"/>
</dbReference>
<evidence type="ECO:0000259" key="7">
    <source>
        <dbReference type="Pfam" id="PF00288"/>
    </source>
</evidence>
<keyword evidence="5 6" id="KW-0067">ATP-binding</keyword>
<comment type="pathway">
    <text evidence="6">Isoprenoid biosynthesis; isopentenyl diphosphate biosynthesis via DXP pathway; isopentenyl diphosphate from 1-deoxy-D-xylulose 5-phosphate: step 3/6.</text>
</comment>
<feature type="active site" evidence="6">
    <location>
        <position position="9"/>
    </location>
</feature>
<keyword evidence="6" id="KW-0414">Isoprene biosynthesis</keyword>
<comment type="similarity">
    <text evidence="6">Belongs to the GHMP kinase family. IspE subfamily.</text>
</comment>
<dbReference type="GO" id="GO:0005524">
    <property type="term" value="F:ATP binding"/>
    <property type="evidence" value="ECO:0007669"/>
    <property type="project" value="UniProtKB-UniRule"/>
</dbReference>
<dbReference type="Gene3D" id="3.30.70.890">
    <property type="entry name" value="GHMP kinase, C-terminal domain"/>
    <property type="match status" value="1"/>
</dbReference>
<organism evidence="8">
    <name type="scientific">uncultured Acidimicrobiales bacterium</name>
    <dbReference type="NCBI Taxonomy" id="310071"/>
    <lineage>
        <taxon>Bacteria</taxon>
        <taxon>Bacillati</taxon>
        <taxon>Actinomycetota</taxon>
        <taxon>Acidimicrobiia</taxon>
        <taxon>Acidimicrobiales</taxon>
        <taxon>environmental samples</taxon>
    </lineage>
</organism>
<dbReference type="GO" id="GO:0050515">
    <property type="term" value="F:4-(cytidine 5'-diphospho)-2-C-methyl-D-erythritol kinase activity"/>
    <property type="evidence" value="ECO:0007669"/>
    <property type="project" value="UniProtKB-UniRule"/>
</dbReference>
<dbReference type="InterPro" id="IPR014721">
    <property type="entry name" value="Ribsml_uS5_D2-typ_fold_subgr"/>
</dbReference>
<dbReference type="GO" id="GO:0016114">
    <property type="term" value="P:terpenoid biosynthetic process"/>
    <property type="evidence" value="ECO:0007669"/>
    <property type="project" value="InterPro"/>
</dbReference>
<dbReference type="Gene3D" id="3.30.230.10">
    <property type="match status" value="1"/>
</dbReference>
<keyword evidence="4 6" id="KW-0418">Kinase</keyword>
<reference evidence="8" key="1">
    <citation type="submission" date="2020-02" db="EMBL/GenBank/DDBJ databases">
        <authorList>
            <person name="Meier V. D."/>
        </authorList>
    </citation>
    <scope>NUCLEOTIDE SEQUENCE</scope>
    <source>
        <strain evidence="8">AVDCRST_MAG10</strain>
    </source>
</reference>
<dbReference type="InterPro" id="IPR004424">
    <property type="entry name" value="IspE"/>
</dbReference>
<dbReference type="PANTHER" id="PTHR43527">
    <property type="entry name" value="4-DIPHOSPHOCYTIDYL-2-C-METHYL-D-ERYTHRITOL KINASE, CHLOROPLASTIC"/>
    <property type="match status" value="1"/>
</dbReference>
<evidence type="ECO:0000256" key="2">
    <source>
        <dbReference type="ARBA" id="ARBA00022679"/>
    </source>
</evidence>
<dbReference type="Pfam" id="PF00288">
    <property type="entry name" value="GHMP_kinases_N"/>
    <property type="match status" value="1"/>
</dbReference>
<dbReference type="PANTHER" id="PTHR43527:SF2">
    <property type="entry name" value="4-DIPHOSPHOCYTIDYL-2-C-METHYL-D-ERYTHRITOL KINASE, CHLOROPLASTIC"/>
    <property type="match status" value="1"/>
</dbReference>
<dbReference type="EMBL" id="CADCTB010000222">
    <property type="protein sequence ID" value="CAA9278147.1"/>
    <property type="molecule type" value="Genomic_DNA"/>
</dbReference>
<dbReference type="InterPro" id="IPR020568">
    <property type="entry name" value="Ribosomal_Su5_D2-typ_SF"/>
</dbReference>
<feature type="binding site" evidence="6">
    <location>
        <begin position="86"/>
        <end position="96"/>
    </location>
    <ligand>
        <name>ATP</name>
        <dbReference type="ChEBI" id="CHEBI:30616"/>
    </ligand>
</feature>
<dbReference type="UniPathway" id="UPA00056">
    <property type="reaction ID" value="UER00094"/>
</dbReference>
<evidence type="ECO:0000256" key="5">
    <source>
        <dbReference type="ARBA" id="ARBA00022840"/>
    </source>
</evidence>
<dbReference type="InterPro" id="IPR036554">
    <property type="entry name" value="GHMP_kinase_C_sf"/>
</dbReference>
<dbReference type="InterPro" id="IPR006204">
    <property type="entry name" value="GHMP_kinase_N_dom"/>
</dbReference>
<dbReference type="AlphaFoldDB" id="A0A6J4JG96"/>
<dbReference type="HAMAP" id="MF_00061">
    <property type="entry name" value="IspE"/>
    <property type="match status" value="1"/>
</dbReference>
<feature type="active site" evidence="6">
    <location>
        <position position="119"/>
    </location>
</feature>
<feature type="domain" description="GHMP kinase N-terminal" evidence="7">
    <location>
        <begin position="64"/>
        <end position="104"/>
    </location>
</feature>
<evidence type="ECO:0000313" key="8">
    <source>
        <dbReference type="EMBL" id="CAA9278147.1"/>
    </source>
</evidence>
<proteinExistence type="inferred from homology"/>
<comment type="function">
    <text evidence="6">Catalyzes the phosphorylation of the position 2 hydroxy group of 4-diphosphocytidyl-2C-methyl-D-erythritol.</text>
</comment>
<keyword evidence="2 6" id="KW-0808">Transferase</keyword>
<accession>A0A6J4JG96</accession>
<dbReference type="SUPFAM" id="SSF54211">
    <property type="entry name" value="Ribosomal protein S5 domain 2-like"/>
    <property type="match status" value="1"/>
</dbReference>
<gene>
    <name evidence="6" type="primary">ispE</name>
    <name evidence="8" type="ORF">AVDCRST_MAG10-3721</name>
</gene>
<dbReference type="EC" id="2.7.1.148" evidence="6"/>
<evidence type="ECO:0000256" key="4">
    <source>
        <dbReference type="ARBA" id="ARBA00022777"/>
    </source>
</evidence>
<evidence type="ECO:0000256" key="6">
    <source>
        <dbReference type="HAMAP-Rule" id="MF_00061"/>
    </source>
</evidence>
<keyword evidence="3 6" id="KW-0547">Nucleotide-binding</keyword>
<dbReference type="GO" id="GO:0019288">
    <property type="term" value="P:isopentenyl diphosphate biosynthetic process, methylerythritol 4-phosphate pathway"/>
    <property type="evidence" value="ECO:0007669"/>
    <property type="project" value="UniProtKB-UniRule"/>
</dbReference>
<name>A0A6J4JG96_9ACTN</name>
<evidence type="ECO:0000256" key="3">
    <source>
        <dbReference type="ARBA" id="ARBA00022741"/>
    </source>
</evidence>